<evidence type="ECO:0000313" key="2">
    <source>
        <dbReference type="EMBL" id="MEH8016495.1"/>
    </source>
</evidence>
<feature type="domain" description="Toxin co-regulated pilus biosynthesis protein Q C-terminal" evidence="1">
    <location>
        <begin position="100"/>
        <end position="175"/>
    </location>
</feature>
<dbReference type="RefSeq" id="WP_335734915.1">
    <property type="nucleotide sequence ID" value="NZ_JALAAR010000003.1"/>
</dbReference>
<dbReference type="EMBL" id="JALAAR010000003">
    <property type="protein sequence ID" value="MEH8016495.1"/>
    <property type="molecule type" value="Genomic_DNA"/>
</dbReference>
<dbReference type="Pfam" id="PF10671">
    <property type="entry name" value="TcpQ"/>
    <property type="match status" value="1"/>
</dbReference>
<proteinExistence type="predicted"/>
<gene>
    <name evidence="2" type="ORF">MN202_04580</name>
</gene>
<sequence>MWFWIRSIVLLVVLGGLAYLVLTKPDFFLRKDTVNEAADSFSEFYGKIRGSIADGAKELSEFKITLPDTSDKLTGQLVQRGKVTVPGNINWRGQVTDRRFREGETVKTKLTEFARAEGLELYWTLPRDYVIKQYFQTNTTLIETLHEVAVAIAPDFSSPVLAYYCPIERAAVITDAANAHLQQHCITADTPPANAK</sequence>
<name>A0ABU8C3K6_9GAMM</name>
<dbReference type="Proteomes" id="UP001375382">
    <property type="component" value="Unassembled WGS sequence"/>
</dbReference>
<accession>A0ABU8C3K6</accession>
<dbReference type="InterPro" id="IPR018927">
    <property type="entry name" value="Pilus_synth_Q_C"/>
</dbReference>
<protein>
    <submittedName>
        <fullName evidence="2">Toxin co-regulated pilus biosynthesis Q family protein</fullName>
    </submittedName>
</protein>
<comment type="caution">
    <text evidence="2">The sequence shown here is derived from an EMBL/GenBank/DDBJ whole genome shotgun (WGS) entry which is preliminary data.</text>
</comment>
<evidence type="ECO:0000313" key="3">
    <source>
        <dbReference type="Proteomes" id="UP001375382"/>
    </source>
</evidence>
<evidence type="ECO:0000259" key="1">
    <source>
        <dbReference type="Pfam" id="PF10671"/>
    </source>
</evidence>
<keyword evidence="3" id="KW-1185">Reference proteome</keyword>
<organism evidence="2 3">
    <name type="scientific">Rheinheimera muenzenbergensis</name>
    <dbReference type="NCBI Taxonomy" id="1193628"/>
    <lineage>
        <taxon>Bacteria</taxon>
        <taxon>Pseudomonadati</taxon>
        <taxon>Pseudomonadota</taxon>
        <taxon>Gammaproteobacteria</taxon>
        <taxon>Chromatiales</taxon>
        <taxon>Chromatiaceae</taxon>
        <taxon>Rheinheimera</taxon>
    </lineage>
</organism>
<reference evidence="2 3" key="1">
    <citation type="journal article" date="2023" name="Ecotoxicol. Environ. Saf.">
        <title>Mercury remediation potential of mercury-resistant strain Rheinheimera metallidurans sp. nov. isolated from a municipal waste dumping site.</title>
        <authorList>
            <person name="Yadav V."/>
            <person name="Manjhi A."/>
            <person name="Vadakedath N."/>
        </authorList>
    </citation>
    <scope>NUCLEOTIDE SEQUENCE [LARGE SCALE GENOMIC DNA]</scope>
    <source>
        <strain evidence="2 3">E-49</strain>
    </source>
</reference>